<sequence length="100" mass="11200">MNQIIINSVCPICIWLVLTLFFLSVLCALQDGAAQLKRLHQVPCNRCAFSTGDHRLKCTVRPCQAFSEEAICCIDFEPVSIKPAHLWLIQSLQVSKLGRS</sequence>
<organism evidence="2 3">
    <name type="scientific">Synechococcus sp. (strain ATCC 27144 / PCC 6301 / SAUG 1402/1)</name>
    <name type="common">Anacystis nidulans</name>
    <dbReference type="NCBI Taxonomy" id="269084"/>
    <lineage>
        <taxon>Bacteria</taxon>
        <taxon>Bacillati</taxon>
        <taxon>Cyanobacteriota</taxon>
        <taxon>Cyanophyceae</taxon>
        <taxon>Synechococcales</taxon>
        <taxon>Synechococcaceae</taxon>
        <taxon>Synechococcus</taxon>
    </lineage>
</organism>
<dbReference type="AlphaFoldDB" id="A0A0H3K5G3"/>
<dbReference type="KEGG" id="syc:syc2524_c"/>
<gene>
    <name evidence="2" type="ordered locus">syc2524_c</name>
</gene>
<accession>A0A0H3K5G3</accession>
<dbReference type="Proteomes" id="UP000001175">
    <property type="component" value="Chromosome"/>
</dbReference>
<feature type="transmembrane region" description="Helical" evidence="1">
    <location>
        <begin position="6"/>
        <end position="29"/>
    </location>
</feature>
<protein>
    <submittedName>
        <fullName evidence="2">Uncharacterized protein</fullName>
    </submittedName>
</protein>
<dbReference type="EMBL" id="AP008231">
    <property type="protein sequence ID" value="BAD80714.1"/>
    <property type="molecule type" value="Genomic_DNA"/>
</dbReference>
<dbReference type="eggNOG" id="ENOG5032Y5D">
    <property type="taxonomic scope" value="Bacteria"/>
</dbReference>
<name>A0A0H3K5G3_SYNP6</name>
<keyword evidence="1" id="KW-1133">Transmembrane helix</keyword>
<reference evidence="2 3" key="1">
    <citation type="journal article" date="2007" name="Photosyn. Res.">
        <title>Complete nucleotide sequence of the freshwater unicellular cyanobacterium Synechococcus elongatus PCC 6301 chromosome: gene content and organization.</title>
        <authorList>
            <person name="Sugita C."/>
            <person name="Ogata K."/>
            <person name="Shikata M."/>
            <person name="Jikuya H."/>
            <person name="Takano J."/>
            <person name="Furumichi M."/>
            <person name="Kanehisa M."/>
            <person name="Omata T."/>
            <person name="Sugiura M."/>
            <person name="Sugita M."/>
        </authorList>
    </citation>
    <scope>NUCLEOTIDE SEQUENCE [LARGE SCALE GENOMIC DNA]</scope>
    <source>
        <strain evidence="3">ATCC 27144 / PCC 6301 / SAUG 1402/1</strain>
    </source>
</reference>
<proteinExistence type="predicted"/>
<keyword evidence="1" id="KW-0472">Membrane</keyword>
<evidence type="ECO:0000256" key="1">
    <source>
        <dbReference type="SAM" id="Phobius"/>
    </source>
</evidence>
<keyword evidence="1" id="KW-0812">Transmembrane</keyword>
<evidence type="ECO:0000313" key="2">
    <source>
        <dbReference type="EMBL" id="BAD80714.1"/>
    </source>
</evidence>
<evidence type="ECO:0000313" key="3">
    <source>
        <dbReference type="Proteomes" id="UP000001175"/>
    </source>
</evidence>